<dbReference type="OrthoDB" id="5976359at2759"/>
<gene>
    <name evidence="2" type="ORF">pdam_00007353</name>
</gene>
<protein>
    <recommendedName>
        <fullName evidence="1">BTB domain-containing protein</fullName>
    </recommendedName>
</protein>
<dbReference type="PANTHER" id="PTHR22744">
    <property type="entry name" value="HELIX LOOP HELIX PROTEIN 21-RELATED"/>
    <property type="match status" value="1"/>
</dbReference>
<dbReference type="Proteomes" id="UP000275408">
    <property type="component" value="Unassembled WGS sequence"/>
</dbReference>
<evidence type="ECO:0000313" key="2">
    <source>
        <dbReference type="EMBL" id="RMX59780.1"/>
    </source>
</evidence>
<comment type="caution">
    <text evidence="2">The sequence shown here is derived from an EMBL/GenBank/DDBJ whole genome shotgun (WGS) entry which is preliminary data.</text>
</comment>
<name>A0A3M6V1L9_POCDA</name>
<dbReference type="AlphaFoldDB" id="A0A3M6V1L9"/>
<reference evidence="2 3" key="1">
    <citation type="journal article" date="2018" name="Sci. Rep.">
        <title>Comparative analysis of the Pocillopora damicornis genome highlights role of immune system in coral evolution.</title>
        <authorList>
            <person name="Cunning R."/>
            <person name="Bay R.A."/>
            <person name="Gillette P."/>
            <person name="Baker A.C."/>
            <person name="Traylor-Knowles N."/>
        </authorList>
    </citation>
    <scope>NUCLEOTIDE SEQUENCE [LARGE SCALE GENOMIC DNA]</scope>
    <source>
        <strain evidence="2">RSMAS</strain>
        <tissue evidence="2">Whole animal</tissue>
    </source>
</reference>
<keyword evidence="3" id="KW-1185">Reference proteome</keyword>
<dbReference type="STRING" id="46731.A0A3M6V1L9"/>
<feature type="domain" description="BTB" evidence="1">
    <location>
        <begin position="31"/>
        <end position="90"/>
    </location>
</feature>
<accession>A0A3M6V1L9</accession>
<proteinExistence type="predicted"/>
<sequence length="100" mass="11873">MSLEEKFETHKRKVLHDKKDTNPFSESWEDSDLVLVVENERFHVHRQILSIHSPVFKAMLSTQFKEAEAKEIPLPEKKADEALNFLKQLYMKDRDEITCE</sequence>
<dbReference type="EMBL" id="RCHS01000275">
    <property type="protein sequence ID" value="RMX59780.1"/>
    <property type="molecule type" value="Genomic_DNA"/>
</dbReference>
<dbReference type="PROSITE" id="PS50097">
    <property type="entry name" value="BTB"/>
    <property type="match status" value="1"/>
</dbReference>
<dbReference type="Pfam" id="PF00651">
    <property type="entry name" value="BTB"/>
    <property type="match status" value="1"/>
</dbReference>
<evidence type="ECO:0000259" key="1">
    <source>
        <dbReference type="PROSITE" id="PS50097"/>
    </source>
</evidence>
<dbReference type="SUPFAM" id="SSF54695">
    <property type="entry name" value="POZ domain"/>
    <property type="match status" value="1"/>
</dbReference>
<dbReference type="Gene3D" id="3.30.710.10">
    <property type="entry name" value="Potassium Channel Kv1.1, Chain A"/>
    <property type="match status" value="1"/>
</dbReference>
<dbReference type="InterPro" id="IPR011333">
    <property type="entry name" value="SKP1/BTB/POZ_sf"/>
</dbReference>
<organism evidence="2 3">
    <name type="scientific">Pocillopora damicornis</name>
    <name type="common">Cauliflower coral</name>
    <name type="synonym">Millepora damicornis</name>
    <dbReference type="NCBI Taxonomy" id="46731"/>
    <lineage>
        <taxon>Eukaryota</taxon>
        <taxon>Metazoa</taxon>
        <taxon>Cnidaria</taxon>
        <taxon>Anthozoa</taxon>
        <taxon>Hexacorallia</taxon>
        <taxon>Scleractinia</taxon>
        <taxon>Astrocoeniina</taxon>
        <taxon>Pocilloporidae</taxon>
        <taxon>Pocillopora</taxon>
    </lineage>
</organism>
<dbReference type="InterPro" id="IPR000210">
    <property type="entry name" value="BTB/POZ_dom"/>
</dbReference>
<dbReference type="CDD" id="cd18186">
    <property type="entry name" value="BTB_POZ_ZBTB_KLHL-like"/>
    <property type="match status" value="1"/>
</dbReference>
<dbReference type="PANTHER" id="PTHR22744:SF17">
    <property type="entry name" value="BTB DOMAIN-CONTAINING PROTEIN"/>
    <property type="match status" value="1"/>
</dbReference>
<evidence type="ECO:0000313" key="3">
    <source>
        <dbReference type="Proteomes" id="UP000275408"/>
    </source>
</evidence>